<dbReference type="InterPro" id="IPR029058">
    <property type="entry name" value="AB_hydrolase_fold"/>
</dbReference>
<dbReference type="EC" id="3.1.1.47" evidence="4"/>
<dbReference type="PANTHER" id="PTHR10272:SF7">
    <property type="entry name" value="PHOSPHOLIPASE-RELATED"/>
    <property type="match status" value="1"/>
</dbReference>
<organism evidence="6 7">
    <name type="scientific">Exophiala bonariae</name>
    <dbReference type="NCBI Taxonomy" id="1690606"/>
    <lineage>
        <taxon>Eukaryota</taxon>
        <taxon>Fungi</taxon>
        <taxon>Dikarya</taxon>
        <taxon>Ascomycota</taxon>
        <taxon>Pezizomycotina</taxon>
        <taxon>Eurotiomycetes</taxon>
        <taxon>Chaetothyriomycetidae</taxon>
        <taxon>Chaetothyriales</taxon>
        <taxon>Herpotrichiellaceae</taxon>
        <taxon>Exophiala</taxon>
    </lineage>
</organism>
<feature type="region of interest" description="Disordered" evidence="5">
    <location>
        <begin position="404"/>
        <end position="423"/>
    </location>
</feature>
<reference evidence="6 7" key="1">
    <citation type="submission" date="2023-08" db="EMBL/GenBank/DDBJ databases">
        <title>Black Yeasts Isolated from many extreme environments.</title>
        <authorList>
            <person name="Coleine C."/>
            <person name="Stajich J.E."/>
            <person name="Selbmann L."/>
        </authorList>
    </citation>
    <scope>NUCLEOTIDE SEQUENCE [LARGE SCALE GENOMIC DNA]</scope>
    <source>
        <strain evidence="6 7">CCFEE 5792</strain>
    </source>
</reference>
<proteinExistence type="inferred from homology"/>
<dbReference type="SUPFAM" id="SSF53474">
    <property type="entry name" value="alpha/beta-Hydrolases"/>
    <property type="match status" value="1"/>
</dbReference>
<dbReference type="GO" id="GO:0016042">
    <property type="term" value="P:lipid catabolic process"/>
    <property type="evidence" value="ECO:0007669"/>
    <property type="project" value="UniProtKB-KW"/>
</dbReference>
<evidence type="ECO:0000313" key="7">
    <source>
        <dbReference type="Proteomes" id="UP001358417"/>
    </source>
</evidence>
<name>A0AAV9N8C3_9EURO</name>
<keyword evidence="7" id="KW-1185">Reference proteome</keyword>
<comment type="similarity">
    <text evidence="4">Belongs to the serine esterase family.</text>
</comment>
<evidence type="ECO:0000313" key="6">
    <source>
        <dbReference type="EMBL" id="KAK5050056.1"/>
    </source>
</evidence>
<sequence>MLSFLNPLPSLPPYTGPEKVGTAEYEIPFSSLGLSPTPKELLASTVKFRVFYPTRNVADIACGVPWLPEPQTAHLDGYLRLARLGPWLSKILLSVPLYLRSTMMPAYKNAALHHEDSPLPVLIFSHGLVGCLNSHSALLGDLASRGVICVAVDHRDGSGALSLARNEGSKAAIDQPAEMTSIYYKNISLKIRPGVWDARDTQFQIRLFELSATYKALEILNRGEVLTNLAGAPGIPNVIPTSSLNLKPGEVIWAGHSFGGATLIQFIKTIYYEGGAQVAKQDSGITPSDQSLLLHPASASLVEQIKTTSPVILLDPWFMPLRSPRTKALHWKPLPCHDTTADQAYGQSPTTIAVLSSECAWHWPQVHSHMPQILAPNPQTVKTETEAETIELFKDLVTPRHFMDESKRKNGKSRVTEKHVGDREPSPAGAFVLHDTTHVTLSDFGLLFPWITWWFTGQKEPELANWNVVRSVLKVAGLEDRAGDNGGYGSQLQADAQLERIYY</sequence>
<gene>
    <name evidence="6" type="ORF">LTR84_004176</name>
</gene>
<dbReference type="GeneID" id="89972355"/>
<dbReference type="Pfam" id="PF03403">
    <property type="entry name" value="PAF-AH_p_II"/>
    <property type="match status" value="1"/>
</dbReference>
<dbReference type="EMBL" id="JAVRRD010000018">
    <property type="protein sequence ID" value="KAK5050056.1"/>
    <property type="molecule type" value="Genomic_DNA"/>
</dbReference>
<keyword evidence="2 4" id="KW-0442">Lipid degradation</keyword>
<keyword evidence="1 4" id="KW-0378">Hydrolase</keyword>
<dbReference type="PIRSF" id="PIRSF018169">
    <property type="entry name" value="PAF_acetylhydrolase"/>
    <property type="match status" value="1"/>
</dbReference>
<keyword evidence="3 4" id="KW-0443">Lipid metabolism</keyword>
<evidence type="ECO:0000256" key="2">
    <source>
        <dbReference type="ARBA" id="ARBA00022963"/>
    </source>
</evidence>
<dbReference type="RefSeq" id="XP_064704866.1">
    <property type="nucleotide sequence ID" value="XM_064847754.1"/>
</dbReference>
<accession>A0AAV9N8C3</accession>
<evidence type="ECO:0000256" key="1">
    <source>
        <dbReference type="ARBA" id="ARBA00022801"/>
    </source>
</evidence>
<evidence type="ECO:0000256" key="5">
    <source>
        <dbReference type="SAM" id="MobiDB-lite"/>
    </source>
</evidence>
<dbReference type="Gene3D" id="3.40.50.1820">
    <property type="entry name" value="alpha/beta hydrolase"/>
    <property type="match status" value="1"/>
</dbReference>
<comment type="caution">
    <text evidence="6">The sequence shown here is derived from an EMBL/GenBank/DDBJ whole genome shotgun (WGS) entry which is preliminary data.</text>
</comment>
<dbReference type="GO" id="GO:0003847">
    <property type="term" value="F:1-alkyl-2-acetylglycerophosphocholine esterase activity"/>
    <property type="evidence" value="ECO:0007669"/>
    <property type="project" value="UniProtKB-UniRule"/>
</dbReference>
<dbReference type="AlphaFoldDB" id="A0AAV9N8C3"/>
<evidence type="ECO:0000256" key="3">
    <source>
        <dbReference type="ARBA" id="ARBA00023098"/>
    </source>
</evidence>
<comment type="catalytic activity">
    <reaction evidence="4">
        <text>a 1-O-alkyl-2-acetyl-sn-glycero-3-phosphocholine + H2O = a 1-O-alkyl-sn-glycero-3-phosphocholine + acetate + H(+)</text>
        <dbReference type="Rhea" id="RHEA:17777"/>
        <dbReference type="ChEBI" id="CHEBI:15377"/>
        <dbReference type="ChEBI" id="CHEBI:15378"/>
        <dbReference type="ChEBI" id="CHEBI:30089"/>
        <dbReference type="ChEBI" id="CHEBI:30909"/>
        <dbReference type="ChEBI" id="CHEBI:36707"/>
        <dbReference type="EC" id="3.1.1.47"/>
    </reaction>
</comment>
<dbReference type="PANTHER" id="PTHR10272">
    <property type="entry name" value="PLATELET-ACTIVATING FACTOR ACETYLHYDROLASE"/>
    <property type="match status" value="1"/>
</dbReference>
<dbReference type="Proteomes" id="UP001358417">
    <property type="component" value="Unassembled WGS sequence"/>
</dbReference>
<dbReference type="InterPro" id="IPR016715">
    <property type="entry name" value="PAF_acetylhydro_eukaryote"/>
</dbReference>
<evidence type="ECO:0000256" key="4">
    <source>
        <dbReference type="PIRNR" id="PIRNR018169"/>
    </source>
</evidence>
<protein>
    <recommendedName>
        <fullName evidence="4">Putative phospholipase</fullName>
        <ecNumber evidence="4">3.1.1.47</ecNumber>
    </recommendedName>
</protein>